<gene>
    <name evidence="1" type="ORF">BDK51DRAFT_13027</name>
</gene>
<dbReference type="OrthoDB" id="4021778at2759"/>
<protein>
    <submittedName>
        <fullName evidence="1">Uncharacterized protein</fullName>
    </submittedName>
</protein>
<dbReference type="Proteomes" id="UP000269721">
    <property type="component" value="Unassembled WGS sequence"/>
</dbReference>
<name>A0A4P9W8U8_9FUNG</name>
<proteinExistence type="predicted"/>
<feature type="non-terminal residue" evidence="1">
    <location>
        <position position="65"/>
    </location>
</feature>
<accession>A0A4P9W8U8</accession>
<dbReference type="AlphaFoldDB" id="A0A4P9W8U8"/>
<keyword evidence="2" id="KW-1185">Reference proteome</keyword>
<sequence>MSRLDMRWFSIFRGYRTGLVKYGVETGCGPVGAAMAKDLGLPAIAGDPVRGMLSCTIMHSGNDGC</sequence>
<evidence type="ECO:0000313" key="1">
    <source>
        <dbReference type="EMBL" id="RKO88961.1"/>
    </source>
</evidence>
<reference evidence="2" key="1">
    <citation type="journal article" date="2018" name="Nat. Microbiol.">
        <title>Leveraging single-cell genomics to expand the fungal tree of life.</title>
        <authorList>
            <person name="Ahrendt S.R."/>
            <person name="Quandt C.A."/>
            <person name="Ciobanu D."/>
            <person name="Clum A."/>
            <person name="Salamov A."/>
            <person name="Andreopoulos B."/>
            <person name="Cheng J.F."/>
            <person name="Woyke T."/>
            <person name="Pelin A."/>
            <person name="Henrissat B."/>
            <person name="Reynolds N.K."/>
            <person name="Benny G.L."/>
            <person name="Smith M.E."/>
            <person name="James T.Y."/>
            <person name="Grigoriev I.V."/>
        </authorList>
    </citation>
    <scope>NUCLEOTIDE SEQUENCE [LARGE SCALE GENOMIC DNA]</scope>
</reference>
<organism evidence="1 2">
    <name type="scientific">Blyttiomyces helicus</name>
    <dbReference type="NCBI Taxonomy" id="388810"/>
    <lineage>
        <taxon>Eukaryota</taxon>
        <taxon>Fungi</taxon>
        <taxon>Fungi incertae sedis</taxon>
        <taxon>Chytridiomycota</taxon>
        <taxon>Chytridiomycota incertae sedis</taxon>
        <taxon>Chytridiomycetes</taxon>
        <taxon>Chytridiomycetes incertae sedis</taxon>
        <taxon>Blyttiomyces</taxon>
    </lineage>
</organism>
<evidence type="ECO:0000313" key="2">
    <source>
        <dbReference type="Proteomes" id="UP000269721"/>
    </source>
</evidence>
<dbReference type="EMBL" id="KZ996376">
    <property type="protein sequence ID" value="RKO88961.1"/>
    <property type="molecule type" value="Genomic_DNA"/>
</dbReference>